<comment type="cofactor">
    <cofactor evidence="1">
        <name>heme</name>
        <dbReference type="ChEBI" id="CHEBI:30413"/>
    </cofactor>
</comment>
<evidence type="ECO:0000313" key="8">
    <source>
        <dbReference type="EMBL" id="TVY26423.1"/>
    </source>
</evidence>
<keyword evidence="7" id="KW-0503">Monooxygenase</keyword>
<dbReference type="GO" id="GO:0005506">
    <property type="term" value="F:iron ion binding"/>
    <property type="evidence" value="ECO:0007669"/>
    <property type="project" value="InterPro"/>
</dbReference>
<dbReference type="PANTHER" id="PTHR24287:SF1">
    <property type="entry name" value="P450, PUTATIVE (EUROFUNG)-RELATED"/>
    <property type="match status" value="1"/>
</dbReference>
<accession>A0A8H8R142</accession>
<keyword evidence="9" id="KW-1185">Reference proteome</keyword>
<dbReference type="EMBL" id="QGMH01000069">
    <property type="protein sequence ID" value="TVY26423.1"/>
    <property type="molecule type" value="Genomic_DNA"/>
</dbReference>
<dbReference type="GO" id="GO:0020037">
    <property type="term" value="F:heme binding"/>
    <property type="evidence" value="ECO:0007669"/>
    <property type="project" value="InterPro"/>
</dbReference>
<evidence type="ECO:0000256" key="1">
    <source>
        <dbReference type="ARBA" id="ARBA00001971"/>
    </source>
</evidence>
<evidence type="ECO:0000313" key="9">
    <source>
        <dbReference type="Proteomes" id="UP000431533"/>
    </source>
</evidence>
<dbReference type="GO" id="GO:0016705">
    <property type="term" value="F:oxidoreductase activity, acting on paired donors, with incorporation or reduction of molecular oxygen"/>
    <property type="evidence" value="ECO:0007669"/>
    <property type="project" value="InterPro"/>
</dbReference>
<evidence type="ECO:0000256" key="4">
    <source>
        <dbReference type="ARBA" id="ARBA00022723"/>
    </source>
</evidence>
<evidence type="ECO:0000256" key="6">
    <source>
        <dbReference type="ARBA" id="ARBA00023004"/>
    </source>
</evidence>
<protein>
    <submittedName>
        <fullName evidence="8">Cytochrome P450</fullName>
    </submittedName>
</protein>
<dbReference type="Proteomes" id="UP000431533">
    <property type="component" value="Unassembled WGS sequence"/>
</dbReference>
<proteinExistence type="inferred from homology"/>
<comment type="caution">
    <text evidence="8">The sequence shown here is derived from an EMBL/GenBank/DDBJ whole genome shotgun (WGS) entry which is preliminary data.</text>
</comment>
<keyword evidence="3" id="KW-0349">Heme</keyword>
<dbReference type="InterPro" id="IPR001128">
    <property type="entry name" value="Cyt_P450"/>
</dbReference>
<keyword evidence="4" id="KW-0479">Metal-binding</keyword>
<organism evidence="8 9">
    <name type="scientific">Lachnellula hyalina</name>
    <dbReference type="NCBI Taxonomy" id="1316788"/>
    <lineage>
        <taxon>Eukaryota</taxon>
        <taxon>Fungi</taxon>
        <taxon>Dikarya</taxon>
        <taxon>Ascomycota</taxon>
        <taxon>Pezizomycotina</taxon>
        <taxon>Leotiomycetes</taxon>
        <taxon>Helotiales</taxon>
        <taxon>Lachnaceae</taxon>
        <taxon>Lachnellula</taxon>
    </lineage>
</organism>
<sequence length="120" mass="13440">MGKQERSAGAAEKYVFLDALATQTRDPVELRTQALHLLLASRDTTALHLGWLFLGPSQDPVRYKKLRGIIIEEFGTYDKPSGIAFSQLKDSRYLQNCNDEVLRLHPAVPVNARTANKDTT</sequence>
<dbReference type="GO" id="GO:0004497">
    <property type="term" value="F:monooxygenase activity"/>
    <property type="evidence" value="ECO:0007669"/>
    <property type="project" value="UniProtKB-KW"/>
</dbReference>
<dbReference type="InterPro" id="IPR047146">
    <property type="entry name" value="Cyt_P450_E_CYP52_fungi"/>
</dbReference>
<evidence type="ECO:0000256" key="7">
    <source>
        <dbReference type="ARBA" id="ARBA00023033"/>
    </source>
</evidence>
<dbReference type="AlphaFoldDB" id="A0A8H8R142"/>
<evidence type="ECO:0000256" key="2">
    <source>
        <dbReference type="ARBA" id="ARBA00010617"/>
    </source>
</evidence>
<evidence type="ECO:0000256" key="3">
    <source>
        <dbReference type="ARBA" id="ARBA00022617"/>
    </source>
</evidence>
<dbReference type="OrthoDB" id="1470350at2759"/>
<comment type="similarity">
    <text evidence="2">Belongs to the cytochrome P450 family.</text>
</comment>
<dbReference type="Gene3D" id="1.10.630.10">
    <property type="entry name" value="Cytochrome P450"/>
    <property type="match status" value="1"/>
</dbReference>
<dbReference type="InterPro" id="IPR036396">
    <property type="entry name" value="Cyt_P450_sf"/>
</dbReference>
<dbReference type="Pfam" id="PF00067">
    <property type="entry name" value="p450"/>
    <property type="match status" value="1"/>
</dbReference>
<name>A0A8H8R142_9HELO</name>
<gene>
    <name evidence="8" type="primary">CYP52A4</name>
    <name evidence="8" type="ORF">LHYA1_G003582</name>
</gene>
<keyword evidence="6" id="KW-0408">Iron</keyword>
<dbReference type="PANTHER" id="PTHR24287">
    <property type="entry name" value="P450, PUTATIVE (EUROFUNG)-RELATED"/>
    <property type="match status" value="1"/>
</dbReference>
<evidence type="ECO:0000256" key="5">
    <source>
        <dbReference type="ARBA" id="ARBA00023002"/>
    </source>
</evidence>
<dbReference type="SUPFAM" id="SSF48264">
    <property type="entry name" value="Cytochrome P450"/>
    <property type="match status" value="1"/>
</dbReference>
<reference evidence="8 9" key="1">
    <citation type="submission" date="2018-05" db="EMBL/GenBank/DDBJ databases">
        <title>Genome sequencing and assembly of the regulated plant pathogen Lachnellula willkommii and related sister species for the development of diagnostic species identification markers.</title>
        <authorList>
            <person name="Giroux E."/>
            <person name="Bilodeau G."/>
        </authorList>
    </citation>
    <scope>NUCLEOTIDE SEQUENCE [LARGE SCALE GENOMIC DNA]</scope>
    <source>
        <strain evidence="8 9">CBS 185.66</strain>
    </source>
</reference>
<dbReference type="GeneID" id="41983780"/>
<keyword evidence="5" id="KW-0560">Oxidoreductase</keyword>
<dbReference type="RefSeq" id="XP_031005211.1">
    <property type="nucleotide sequence ID" value="XM_031148551.1"/>
</dbReference>